<dbReference type="Proteomes" id="UP000011912">
    <property type="component" value="Unassembled WGS sequence"/>
</dbReference>
<dbReference type="UniPathway" id="UPA00391"/>
<dbReference type="EMBL" id="ANAG01000008">
    <property type="protein sequence ID" value="EKW99328.1"/>
    <property type="molecule type" value="Genomic_DNA"/>
</dbReference>
<dbReference type="GO" id="GO:0070497">
    <property type="term" value="F:6-carboxytetrahydropterin synthase activity"/>
    <property type="evidence" value="ECO:0007669"/>
    <property type="project" value="UniProtKB-EC"/>
</dbReference>
<evidence type="ECO:0000313" key="7">
    <source>
        <dbReference type="EMBL" id="EKW99328.1"/>
    </source>
</evidence>
<evidence type="ECO:0000256" key="2">
    <source>
        <dbReference type="ARBA" id="ARBA00008900"/>
    </source>
</evidence>
<dbReference type="InterPro" id="IPR017543">
    <property type="entry name" value="6-PTP_synth-rel_bac"/>
</dbReference>
<dbReference type="InterPro" id="IPR007115">
    <property type="entry name" value="6-PTP_synth/QueD"/>
</dbReference>
<comment type="pathway">
    <text evidence="1">Purine metabolism; 7-cyano-7-deazaguanine biosynthesis.</text>
</comment>
<accession>M5J4M1</accession>
<evidence type="ECO:0000256" key="5">
    <source>
        <dbReference type="ARBA" id="ARBA00031449"/>
    </source>
</evidence>
<reference evidence="7 8" key="1">
    <citation type="journal article" date="2013" name="Genome Announc.">
        <title>Genome Sequence of Lactobacillus saerimneri 30a (Formerly Lactobacillus sp. Strain 30a), a Reference Lactic Acid Bacterium Strain Producing Biogenic Amines.</title>
        <authorList>
            <person name="Romano A."/>
            <person name="Trip H."/>
            <person name="Campbell-Sills H."/>
            <person name="Bouchez O."/>
            <person name="Sherman D."/>
            <person name="Lolkema J.S."/>
            <person name="Lucas P.M."/>
        </authorList>
    </citation>
    <scope>NUCLEOTIDE SEQUENCE [LARGE SCALE GENOMIC DNA]</scope>
    <source>
        <strain evidence="7 8">30a</strain>
    </source>
</reference>
<dbReference type="STRING" id="1227363.D271_02844"/>
<evidence type="ECO:0000256" key="6">
    <source>
        <dbReference type="ARBA" id="ARBA00048807"/>
    </source>
</evidence>
<evidence type="ECO:0000313" key="8">
    <source>
        <dbReference type="Proteomes" id="UP000011912"/>
    </source>
</evidence>
<dbReference type="PATRIC" id="fig|1227363.6.peg.554"/>
<dbReference type="SUPFAM" id="SSF55620">
    <property type="entry name" value="Tetrahydrobiopterin biosynthesis enzymes-like"/>
    <property type="match status" value="1"/>
</dbReference>
<dbReference type="NCBIfam" id="TIGR03112">
    <property type="entry name" value="6_pyr_pter_rel"/>
    <property type="match status" value="1"/>
</dbReference>
<gene>
    <name evidence="7" type="ORF">D271_02844</name>
</gene>
<evidence type="ECO:0000256" key="4">
    <source>
        <dbReference type="ARBA" id="ARBA00018141"/>
    </source>
</evidence>
<protein>
    <recommendedName>
        <fullName evidence="4">6-carboxy-5,6,7,8-tetrahydropterin synthase</fullName>
        <ecNumber evidence="3">4.1.2.50</ecNumber>
    </recommendedName>
    <alternativeName>
        <fullName evidence="5">Queuosine biosynthesis protein QueD</fullName>
    </alternativeName>
</protein>
<dbReference type="GeneID" id="89598971"/>
<proteinExistence type="inferred from homology"/>
<keyword evidence="8" id="KW-1185">Reference proteome</keyword>
<organism evidence="7 8">
    <name type="scientific">Ligilactobacillus saerimneri 30a</name>
    <dbReference type="NCBI Taxonomy" id="1227363"/>
    <lineage>
        <taxon>Bacteria</taxon>
        <taxon>Bacillati</taxon>
        <taxon>Bacillota</taxon>
        <taxon>Bacilli</taxon>
        <taxon>Lactobacillales</taxon>
        <taxon>Lactobacillaceae</taxon>
        <taxon>Ligilactobacillus</taxon>
    </lineage>
</organism>
<dbReference type="EC" id="4.1.2.50" evidence="3"/>
<name>M5J4M1_9LACO</name>
<dbReference type="Gene3D" id="3.30.479.10">
    <property type="entry name" value="6-pyruvoyl tetrahydropterin synthase/QueD"/>
    <property type="match status" value="1"/>
</dbReference>
<sequence>MKKTYGYRLRTYLNATHAMRWENSDGATHPHTWEIICKVRQNNDDEFLRFNEIEAAIQEVVTPLQGRLLNNVAPFTEINPSLENLGDYFFDEIDAHLQKLDCYLEQLEIGESPTRFFRVTRGEQ</sequence>
<dbReference type="RefSeq" id="WP_009552651.1">
    <property type="nucleotide sequence ID" value="NZ_ANAG01000008.1"/>
</dbReference>
<evidence type="ECO:0000256" key="1">
    <source>
        <dbReference type="ARBA" id="ARBA00005061"/>
    </source>
</evidence>
<comment type="catalytic activity">
    <reaction evidence="6">
        <text>7,8-dihydroneopterin 3'-triphosphate + H2O = 6-carboxy-5,6,7,8-tetrahydropterin + triphosphate + acetaldehyde + 2 H(+)</text>
        <dbReference type="Rhea" id="RHEA:27966"/>
        <dbReference type="ChEBI" id="CHEBI:15343"/>
        <dbReference type="ChEBI" id="CHEBI:15377"/>
        <dbReference type="ChEBI" id="CHEBI:15378"/>
        <dbReference type="ChEBI" id="CHEBI:18036"/>
        <dbReference type="ChEBI" id="CHEBI:58462"/>
        <dbReference type="ChEBI" id="CHEBI:61032"/>
        <dbReference type="EC" id="4.1.2.50"/>
    </reaction>
</comment>
<dbReference type="AlphaFoldDB" id="M5J4M1"/>
<comment type="similarity">
    <text evidence="2">Belongs to the PTPS family. QueD subfamily.</text>
</comment>
<comment type="caution">
    <text evidence="7">The sequence shown here is derived from an EMBL/GenBank/DDBJ whole genome shotgun (WGS) entry which is preliminary data.</text>
</comment>
<dbReference type="InterPro" id="IPR038418">
    <property type="entry name" value="6-PTP_synth/QueD_sf"/>
</dbReference>
<evidence type="ECO:0000256" key="3">
    <source>
        <dbReference type="ARBA" id="ARBA00012982"/>
    </source>
</evidence>
<dbReference type="Pfam" id="PF01242">
    <property type="entry name" value="PTPS"/>
    <property type="match status" value="1"/>
</dbReference>